<sequence length="159" mass="16278">MSTKIARRVAIVAAAGLALGTAPLAAEAHTGTATEDIAAVAGDRLANNGTGRCLIDTAGLSGAYTGSCATGRRYWQAVQDDFGSRIYNTTSGRCLTHQGASALLTACTGAYNQMWYRLSGALLQNFASGMCLQGATAGGGTWMASCGVSNKYQGWVNIG</sequence>
<comment type="caution">
    <text evidence="3">The sequence shown here is derived from an EMBL/GenBank/DDBJ whole genome shotgun (WGS) entry which is preliminary data.</text>
</comment>
<dbReference type="RefSeq" id="WP_346111080.1">
    <property type="nucleotide sequence ID" value="NZ_BAAAMU010000069.1"/>
</dbReference>
<feature type="signal peptide" evidence="1">
    <location>
        <begin position="1"/>
        <end position="28"/>
    </location>
</feature>
<dbReference type="Gene3D" id="2.80.10.50">
    <property type="match status" value="1"/>
</dbReference>
<keyword evidence="4" id="KW-1185">Reference proteome</keyword>
<dbReference type="SUPFAM" id="SSF50370">
    <property type="entry name" value="Ricin B-like lectins"/>
    <property type="match status" value="1"/>
</dbReference>
<dbReference type="Proteomes" id="UP001500064">
    <property type="component" value="Unassembled WGS sequence"/>
</dbReference>
<dbReference type="PROSITE" id="PS50231">
    <property type="entry name" value="RICIN_B_LECTIN"/>
    <property type="match status" value="1"/>
</dbReference>
<dbReference type="InterPro" id="IPR000772">
    <property type="entry name" value="Ricin_B_lectin"/>
</dbReference>
<name>A0ABN2G230_9ACTN</name>
<dbReference type="Pfam" id="PF00652">
    <property type="entry name" value="Ricin_B_lectin"/>
    <property type="match status" value="1"/>
</dbReference>
<reference evidence="3 4" key="1">
    <citation type="journal article" date="2019" name="Int. J. Syst. Evol. Microbiol.">
        <title>The Global Catalogue of Microorganisms (GCM) 10K type strain sequencing project: providing services to taxonomists for standard genome sequencing and annotation.</title>
        <authorList>
            <consortium name="The Broad Institute Genomics Platform"/>
            <consortium name="The Broad Institute Genome Sequencing Center for Infectious Disease"/>
            <person name="Wu L."/>
            <person name="Ma J."/>
        </authorList>
    </citation>
    <scope>NUCLEOTIDE SEQUENCE [LARGE SCALE GENOMIC DNA]</scope>
    <source>
        <strain evidence="3 4">JCM 13929</strain>
    </source>
</reference>
<dbReference type="InterPro" id="IPR035992">
    <property type="entry name" value="Ricin_B-like_lectins"/>
</dbReference>
<evidence type="ECO:0000313" key="4">
    <source>
        <dbReference type="Proteomes" id="UP001500064"/>
    </source>
</evidence>
<gene>
    <name evidence="3" type="ORF">GCM10009733_071710</name>
</gene>
<protein>
    <recommendedName>
        <fullName evidence="2">Ricin B lectin domain-containing protein</fullName>
    </recommendedName>
</protein>
<proteinExistence type="predicted"/>
<organism evidence="3 4">
    <name type="scientific">Nonomuraea maheshkhaliensis</name>
    <dbReference type="NCBI Taxonomy" id="419590"/>
    <lineage>
        <taxon>Bacteria</taxon>
        <taxon>Bacillati</taxon>
        <taxon>Actinomycetota</taxon>
        <taxon>Actinomycetes</taxon>
        <taxon>Streptosporangiales</taxon>
        <taxon>Streptosporangiaceae</taxon>
        <taxon>Nonomuraea</taxon>
    </lineage>
</organism>
<feature type="chain" id="PRO_5045508751" description="Ricin B lectin domain-containing protein" evidence="1">
    <location>
        <begin position="29"/>
        <end position="159"/>
    </location>
</feature>
<dbReference type="EMBL" id="BAAAMU010000069">
    <property type="protein sequence ID" value="GAA1663679.1"/>
    <property type="molecule type" value="Genomic_DNA"/>
</dbReference>
<dbReference type="CDD" id="cd23415">
    <property type="entry name" value="beta-trefoil_Ricin_AH"/>
    <property type="match status" value="1"/>
</dbReference>
<accession>A0ABN2G230</accession>
<evidence type="ECO:0000256" key="1">
    <source>
        <dbReference type="SAM" id="SignalP"/>
    </source>
</evidence>
<keyword evidence="1" id="KW-0732">Signal</keyword>
<evidence type="ECO:0000259" key="2">
    <source>
        <dbReference type="Pfam" id="PF00652"/>
    </source>
</evidence>
<feature type="domain" description="Ricin B lectin" evidence="2">
    <location>
        <begin position="44"/>
        <end position="155"/>
    </location>
</feature>
<evidence type="ECO:0000313" key="3">
    <source>
        <dbReference type="EMBL" id="GAA1663679.1"/>
    </source>
</evidence>